<proteinExistence type="predicted"/>
<dbReference type="EMBL" id="GBXM01108813">
    <property type="protein sequence ID" value="JAG99763.1"/>
    <property type="molecule type" value="Transcribed_RNA"/>
</dbReference>
<dbReference type="PANTHER" id="PTHR47272:SF2">
    <property type="entry name" value="PIGGYBAC TRANSPOSABLE ELEMENT-DERIVED PROTEIN 3-LIKE"/>
    <property type="match status" value="1"/>
</dbReference>
<accession>A0A0E9P5R5</accession>
<protein>
    <recommendedName>
        <fullName evidence="2">PiggyBac transposable element-derived protein domain-containing protein</fullName>
    </recommendedName>
</protein>
<evidence type="ECO:0000313" key="1">
    <source>
        <dbReference type="EMBL" id="JAG99763.1"/>
    </source>
</evidence>
<dbReference type="AlphaFoldDB" id="A0A0E9P5R5"/>
<organism evidence="1">
    <name type="scientific">Anguilla anguilla</name>
    <name type="common">European freshwater eel</name>
    <name type="synonym">Muraena anguilla</name>
    <dbReference type="NCBI Taxonomy" id="7936"/>
    <lineage>
        <taxon>Eukaryota</taxon>
        <taxon>Metazoa</taxon>
        <taxon>Chordata</taxon>
        <taxon>Craniata</taxon>
        <taxon>Vertebrata</taxon>
        <taxon>Euteleostomi</taxon>
        <taxon>Actinopterygii</taxon>
        <taxon>Neopterygii</taxon>
        <taxon>Teleostei</taxon>
        <taxon>Anguilliformes</taxon>
        <taxon>Anguillidae</taxon>
        <taxon>Anguilla</taxon>
    </lineage>
</organism>
<dbReference type="PANTHER" id="PTHR47272">
    <property type="entry name" value="DDE_TNP_1_7 DOMAIN-CONTAINING PROTEIN"/>
    <property type="match status" value="1"/>
</dbReference>
<name>A0A0E9P5R5_ANGAN</name>
<evidence type="ECO:0008006" key="2">
    <source>
        <dbReference type="Google" id="ProtNLM"/>
    </source>
</evidence>
<reference evidence="1" key="2">
    <citation type="journal article" date="2015" name="Fish Shellfish Immunol.">
        <title>Early steps in the European eel (Anguilla anguilla)-Vibrio vulnificus interaction in the gills: Role of the RtxA13 toxin.</title>
        <authorList>
            <person name="Callol A."/>
            <person name="Pajuelo D."/>
            <person name="Ebbesson L."/>
            <person name="Teles M."/>
            <person name="MacKenzie S."/>
            <person name="Amaro C."/>
        </authorList>
    </citation>
    <scope>NUCLEOTIDE SEQUENCE</scope>
</reference>
<sequence>MASTVHGKDTEDICTRWSKKEKVHVQLRRPAVIRQCSFYRISNRTKKWKLRVITHFFDVAITNSWIQIQV</sequence>
<reference evidence="1" key="1">
    <citation type="submission" date="2014-11" db="EMBL/GenBank/DDBJ databases">
        <authorList>
            <person name="Amaro Gonzalez C."/>
        </authorList>
    </citation>
    <scope>NUCLEOTIDE SEQUENCE</scope>
</reference>